<dbReference type="AlphaFoldDB" id="A0AA39L0R7"/>
<keyword evidence="7 14" id="KW-0547">Nucleotide-binding</keyword>
<keyword evidence="17" id="KW-1185">Reference proteome</keyword>
<keyword evidence="9 14" id="KW-0342">GTP-binding</keyword>
<name>A0AA39L0R7_MICHY</name>
<dbReference type="GO" id="GO:0030030">
    <property type="term" value="P:cell projection organization"/>
    <property type="evidence" value="ECO:0007669"/>
    <property type="project" value="UniProtKB-KW"/>
</dbReference>
<dbReference type="GO" id="GO:0005814">
    <property type="term" value="C:centriole"/>
    <property type="evidence" value="ECO:0007669"/>
    <property type="project" value="UniProtKB-SubCell"/>
</dbReference>
<evidence type="ECO:0000256" key="6">
    <source>
        <dbReference type="ARBA" id="ARBA00022701"/>
    </source>
</evidence>
<comment type="similarity">
    <text evidence="4 14">Belongs to the tubulin family.</text>
</comment>
<comment type="subcellular location">
    <subcellularLocation>
        <location evidence="3">Cell projection</location>
        <location evidence="3">Cilium</location>
    </subcellularLocation>
    <subcellularLocation>
        <location evidence="1">Cytoplasm</location>
        <location evidence="1">Cytoskeleton</location>
        <location evidence="1">Microtubule organizing center</location>
        <location evidence="1">Centrosome</location>
        <location evidence="1">Centriole</location>
    </subcellularLocation>
    <subcellularLocation>
        <location evidence="2">Nucleus</location>
    </subcellularLocation>
</comment>
<evidence type="ECO:0000256" key="2">
    <source>
        <dbReference type="ARBA" id="ARBA00004123"/>
    </source>
</evidence>
<reference evidence="16" key="2">
    <citation type="submission" date="2023-03" db="EMBL/GenBank/DDBJ databases">
        <authorList>
            <person name="Inwood S.N."/>
            <person name="Skelly J.G."/>
            <person name="Guhlin J."/>
            <person name="Harrop T.W.R."/>
            <person name="Goldson S.G."/>
            <person name="Dearden P.K."/>
        </authorList>
    </citation>
    <scope>NUCLEOTIDE SEQUENCE</scope>
    <source>
        <strain evidence="16">Lincoln</strain>
        <tissue evidence="16">Whole body</tissue>
    </source>
</reference>
<dbReference type="PRINTS" id="PR01224">
    <property type="entry name" value="DELTATUBULIN"/>
</dbReference>
<evidence type="ECO:0000256" key="5">
    <source>
        <dbReference type="ARBA" id="ARBA00014184"/>
    </source>
</evidence>
<protein>
    <recommendedName>
        <fullName evidence="5">Tubulin delta chain</fullName>
    </recommendedName>
    <alternativeName>
        <fullName evidence="12">Delta-tubulin</fullName>
    </alternativeName>
</protein>
<evidence type="ECO:0000256" key="13">
    <source>
        <dbReference type="ARBA" id="ARBA00046149"/>
    </source>
</evidence>
<evidence type="ECO:0000256" key="7">
    <source>
        <dbReference type="ARBA" id="ARBA00022741"/>
    </source>
</evidence>
<evidence type="ECO:0000256" key="10">
    <source>
        <dbReference type="ARBA" id="ARBA00023242"/>
    </source>
</evidence>
<dbReference type="Pfam" id="PF00091">
    <property type="entry name" value="Tubulin"/>
    <property type="match status" value="1"/>
</dbReference>
<sequence length="476" mass="54275">MLTLQFGQCGNQLGHELFSKITEDIKCPSPGISFSDSYDYNESSNAKWFGGLSKNKKHFARAILIDTERKVIDKVINKNNKDWCFRHENIITSKSTGGSANNWSFGYLKKGPDLMDSILEVTRRELERADRLDTFLCLLSCGGGTGSGLGSYAIQILRDTFPTKNIIGTLIFPFEFGEVATQNYNIILSLARIVEDSDLIIVMENERLHKELLLLNQSRTSKLINGVDFPNDINDIACQKLISIFQPAKNIVNEYPNYSNYIISKIVPHPAYKLATIEAVPLLLQRSETSSQYSLQSGKDSEKWLSHFKSLKKNLSSKHTNNYLSKLHKAKANPSEKINNPINNSQSLSNILITRGSSLLKKKNNYHSSNDDNPKIHYEQLNHDDLYSPTTNWLPSSERLTYFHQNRRLLNNEKFTSIITNNSRINNSLDDIISKAWNSYTYGAYLHQYKSHGLQDDDFLRAFAKIEHLISNYKKL</sequence>
<evidence type="ECO:0000259" key="15">
    <source>
        <dbReference type="SMART" id="SM00864"/>
    </source>
</evidence>
<dbReference type="Gene3D" id="3.40.50.1440">
    <property type="entry name" value="Tubulin/FtsZ, GTPase domain"/>
    <property type="match status" value="1"/>
</dbReference>
<evidence type="ECO:0000313" key="17">
    <source>
        <dbReference type="Proteomes" id="UP001168972"/>
    </source>
</evidence>
<evidence type="ECO:0000256" key="4">
    <source>
        <dbReference type="ARBA" id="ARBA00009636"/>
    </source>
</evidence>
<dbReference type="GO" id="GO:0005634">
    <property type="term" value="C:nucleus"/>
    <property type="evidence" value="ECO:0007669"/>
    <property type="project" value="UniProtKB-SubCell"/>
</dbReference>
<dbReference type="InterPro" id="IPR002967">
    <property type="entry name" value="Delta_tubulin"/>
</dbReference>
<dbReference type="GO" id="GO:0007017">
    <property type="term" value="P:microtubule-based process"/>
    <property type="evidence" value="ECO:0007669"/>
    <property type="project" value="InterPro"/>
</dbReference>
<evidence type="ECO:0000256" key="8">
    <source>
        <dbReference type="ARBA" id="ARBA00022794"/>
    </source>
</evidence>
<dbReference type="SUPFAM" id="SSF52490">
    <property type="entry name" value="Tubulin nucleotide-binding domain-like"/>
    <property type="match status" value="1"/>
</dbReference>
<dbReference type="EMBL" id="JAQQBR010000002">
    <property type="protein sequence ID" value="KAK0180983.1"/>
    <property type="molecule type" value="Genomic_DNA"/>
</dbReference>
<evidence type="ECO:0000256" key="1">
    <source>
        <dbReference type="ARBA" id="ARBA00004114"/>
    </source>
</evidence>
<keyword evidence="11" id="KW-0966">Cell projection</keyword>
<comment type="function">
    <text evidence="13">Acts as a positive regulator of hedgehog signaling and regulates ciliary function.</text>
</comment>
<evidence type="ECO:0000256" key="12">
    <source>
        <dbReference type="ARBA" id="ARBA00030594"/>
    </source>
</evidence>
<evidence type="ECO:0000256" key="11">
    <source>
        <dbReference type="ARBA" id="ARBA00023273"/>
    </source>
</evidence>
<dbReference type="PROSITE" id="PS00227">
    <property type="entry name" value="TUBULIN"/>
    <property type="match status" value="1"/>
</dbReference>
<dbReference type="InterPro" id="IPR036525">
    <property type="entry name" value="Tubulin/FtsZ_GTPase_sf"/>
</dbReference>
<organism evidence="16 17">
    <name type="scientific">Microctonus hyperodae</name>
    <name type="common">Parasitoid wasp</name>
    <dbReference type="NCBI Taxonomy" id="165561"/>
    <lineage>
        <taxon>Eukaryota</taxon>
        <taxon>Metazoa</taxon>
        <taxon>Ecdysozoa</taxon>
        <taxon>Arthropoda</taxon>
        <taxon>Hexapoda</taxon>
        <taxon>Insecta</taxon>
        <taxon>Pterygota</taxon>
        <taxon>Neoptera</taxon>
        <taxon>Endopterygota</taxon>
        <taxon>Hymenoptera</taxon>
        <taxon>Apocrita</taxon>
        <taxon>Ichneumonoidea</taxon>
        <taxon>Braconidae</taxon>
        <taxon>Euphorinae</taxon>
        <taxon>Microctonus</taxon>
    </lineage>
</organism>
<dbReference type="GO" id="GO:0005874">
    <property type="term" value="C:microtubule"/>
    <property type="evidence" value="ECO:0007669"/>
    <property type="project" value="UniProtKB-KW"/>
</dbReference>
<dbReference type="GO" id="GO:0005200">
    <property type="term" value="F:structural constituent of cytoskeleton"/>
    <property type="evidence" value="ECO:0007669"/>
    <property type="project" value="InterPro"/>
</dbReference>
<evidence type="ECO:0000256" key="14">
    <source>
        <dbReference type="RuleBase" id="RU000352"/>
    </source>
</evidence>
<dbReference type="InterPro" id="IPR000217">
    <property type="entry name" value="Tubulin"/>
</dbReference>
<reference evidence="16" key="1">
    <citation type="journal article" date="2023" name="bioRxiv">
        <title>Scaffold-level genome assemblies of two parasitoid biocontrol wasps reveal the parthenogenesis mechanism and an associated novel virus.</title>
        <authorList>
            <person name="Inwood S."/>
            <person name="Skelly J."/>
            <person name="Guhlin J."/>
            <person name="Harrop T."/>
            <person name="Goldson S."/>
            <person name="Dearden P."/>
        </authorList>
    </citation>
    <scope>NUCLEOTIDE SEQUENCE</scope>
    <source>
        <strain evidence="16">Lincoln</strain>
        <tissue evidence="16">Whole body</tissue>
    </source>
</reference>
<keyword evidence="8" id="KW-0970">Cilium biogenesis/degradation</keyword>
<dbReference type="SMART" id="SM00864">
    <property type="entry name" value="Tubulin"/>
    <property type="match status" value="1"/>
</dbReference>
<evidence type="ECO:0000256" key="3">
    <source>
        <dbReference type="ARBA" id="ARBA00004138"/>
    </source>
</evidence>
<keyword evidence="10" id="KW-0539">Nucleus</keyword>
<dbReference type="PRINTS" id="PR01161">
    <property type="entry name" value="TUBULIN"/>
</dbReference>
<keyword evidence="6 14" id="KW-0493">Microtubule</keyword>
<proteinExistence type="inferred from homology"/>
<dbReference type="GO" id="GO:0005525">
    <property type="term" value="F:GTP binding"/>
    <property type="evidence" value="ECO:0007669"/>
    <property type="project" value="UniProtKB-UniRule"/>
</dbReference>
<feature type="domain" description="Tubulin/FtsZ GTPase" evidence="15">
    <location>
        <begin position="45"/>
        <end position="252"/>
    </location>
</feature>
<dbReference type="InterPro" id="IPR003008">
    <property type="entry name" value="Tubulin_FtsZ_GTPase"/>
</dbReference>
<dbReference type="PANTHER" id="PTHR11588">
    <property type="entry name" value="TUBULIN"/>
    <property type="match status" value="1"/>
</dbReference>
<comment type="caution">
    <text evidence="16">The sequence shown here is derived from an EMBL/GenBank/DDBJ whole genome shotgun (WGS) entry which is preliminary data.</text>
</comment>
<dbReference type="InterPro" id="IPR017975">
    <property type="entry name" value="Tubulin_CS"/>
</dbReference>
<evidence type="ECO:0000313" key="16">
    <source>
        <dbReference type="EMBL" id="KAK0180983.1"/>
    </source>
</evidence>
<dbReference type="Proteomes" id="UP001168972">
    <property type="component" value="Unassembled WGS sequence"/>
</dbReference>
<dbReference type="CDD" id="cd02189">
    <property type="entry name" value="delta_zeta_tubulin-like"/>
    <property type="match status" value="1"/>
</dbReference>
<dbReference type="GO" id="GO:0005929">
    <property type="term" value="C:cilium"/>
    <property type="evidence" value="ECO:0007669"/>
    <property type="project" value="UniProtKB-SubCell"/>
</dbReference>
<evidence type="ECO:0000256" key="9">
    <source>
        <dbReference type="ARBA" id="ARBA00023134"/>
    </source>
</evidence>
<accession>A0AA39L0R7</accession>
<dbReference type="SUPFAM" id="SSF55307">
    <property type="entry name" value="Tubulin C-terminal domain-like"/>
    <property type="match status" value="1"/>
</dbReference>
<gene>
    <name evidence="16" type="ORF">PV327_003308</name>
</gene>
<dbReference type="InterPro" id="IPR008280">
    <property type="entry name" value="Tub_FtsZ_C"/>
</dbReference>